<dbReference type="EMBL" id="QUMS01000001">
    <property type="protein sequence ID" value="REG11443.1"/>
    <property type="molecule type" value="Genomic_DNA"/>
</dbReference>
<protein>
    <submittedName>
        <fullName evidence="4">Pyrimidine-specific ribonucleoside hydrolase</fullName>
    </submittedName>
</protein>
<keyword evidence="2" id="KW-0326">Glycosidase</keyword>
<evidence type="ECO:0000256" key="2">
    <source>
        <dbReference type="ARBA" id="ARBA00023295"/>
    </source>
</evidence>
<dbReference type="Gene3D" id="3.90.245.10">
    <property type="entry name" value="Ribonucleoside hydrolase-like"/>
    <property type="match status" value="1"/>
</dbReference>
<sequence>MEKLPIIIDCDTGTDDAIAIIAALYAPQFDLRAITTVAGNVALKYTSQNTLNLVRYLGFDTKVAVGAPQPIKSDIIHSGDDTHGDTGMGTVVLPKAEGSFYEKTAIETIIEEARAMKGELVLIPIGPMTNIALAIMAYPELKTLIKEIIFMGGAMRGGNMTSVAEFNAWADPEALSIVLNSGIPCKMIGLDVTEKAIMKQEDADYYRGLGTRAGQVVADLLEFMFVRFNAGKEDALMHDGLAVAVAADPDIVETKRYYVDCECAGTYTRGHTYVAYKDFFFKKGERPELCDVALDLDLPRFKDFLRNSIIHSVETTR</sequence>
<dbReference type="RefSeq" id="WP_116224571.1">
    <property type="nucleotide sequence ID" value="NZ_AP018437.1"/>
</dbReference>
<dbReference type="AlphaFoldDB" id="A0A347ZRS4"/>
<dbReference type="GO" id="GO:0008477">
    <property type="term" value="F:purine nucleosidase activity"/>
    <property type="evidence" value="ECO:0007669"/>
    <property type="project" value="TreeGrafter"/>
</dbReference>
<dbReference type="OrthoDB" id="9797882at2"/>
<evidence type="ECO:0000256" key="1">
    <source>
        <dbReference type="ARBA" id="ARBA00022801"/>
    </source>
</evidence>
<dbReference type="InterPro" id="IPR023186">
    <property type="entry name" value="IUNH"/>
</dbReference>
<organism evidence="4 5">
    <name type="scientific">Pelolinea submarina</name>
    <dbReference type="NCBI Taxonomy" id="913107"/>
    <lineage>
        <taxon>Bacteria</taxon>
        <taxon>Bacillati</taxon>
        <taxon>Chloroflexota</taxon>
        <taxon>Anaerolineae</taxon>
        <taxon>Anaerolineales</taxon>
        <taxon>Anaerolineaceae</taxon>
        <taxon>Pelolinea</taxon>
    </lineage>
</organism>
<accession>A0A347ZRS4</accession>
<dbReference type="SUPFAM" id="SSF53590">
    <property type="entry name" value="Nucleoside hydrolase"/>
    <property type="match status" value="1"/>
</dbReference>
<evidence type="ECO:0000259" key="3">
    <source>
        <dbReference type="Pfam" id="PF01156"/>
    </source>
</evidence>
<dbReference type="GO" id="GO:0005829">
    <property type="term" value="C:cytosol"/>
    <property type="evidence" value="ECO:0007669"/>
    <property type="project" value="TreeGrafter"/>
</dbReference>
<comment type="caution">
    <text evidence="4">The sequence shown here is derived from an EMBL/GenBank/DDBJ whole genome shotgun (WGS) entry which is preliminary data.</text>
</comment>
<keyword evidence="5" id="KW-1185">Reference proteome</keyword>
<dbReference type="GO" id="GO:0045437">
    <property type="term" value="F:uridine nucleosidase activity"/>
    <property type="evidence" value="ECO:0007669"/>
    <property type="project" value="UniProtKB-ARBA"/>
</dbReference>
<dbReference type="InterPro" id="IPR015910">
    <property type="entry name" value="I/U_nuclsd_hydro_CS"/>
</dbReference>
<evidence type="ECO:0000313" key="4">
    <source>
        <dbReference type="EMBL" id="REG11443.1"/>
    </source>
</evidence>
<gene>
    <name evidence="4" type="ORF">DFR64_1326</name>
</gene>
<dbReference type="GO" id="GO:0006152">
    <property type="term" value="P:purine nucleoside catabolic process"/>
    <property type="evidence" value="ECO:0007669"/>
    <property type="project" value="TreeGrafter"/>
</dbReference>
<reference evidence="4 5" key="1">
    <citation type="submission" date="2018-08" db="EMBL/GenBank/DDBJ databases">
        <title>Genomic Encyclopedia of Type Strains, Phase IV (KMG-IV): sequencing the most valuable type-strain genomes for metagenomic binning, comparative biology and taxonomic classification.</title>
        <authorList>
            <person name="Goeker M."/>
        </authorList>
    </citation>
    <scope>NUCLEOTIDE SEQUENCE [LARGE SCALE GENOMIC DNA]</scope>
    <source>
        <strain evidence="4 5">DSM 23923</strain>
    </source>
</reference>
<dbReference type="PANTHER" id="PTHR12304">
    <property type="entry name" value="INOSINE-URIDINE PREFERRING NUCLEOSIDE HYDROLASE"/>
    <property type="match status" value="1"/>
</dbReference>
<evidence type="ECO:0000313" key="5">
    <source>
        <dbReference type="Proteomes" id="UP000256388"/>
    </source>
</evidence>
<dbReference type="Pfam" id="PF01156">
    <property type="entry name" value="IU_nuc_hydro"/>
    <property type="match status" value="1"/>
</dbReference>
<dbReference type="InterPro" id="IPR001910">
    <property type="entry name" value="Inosine/uridine_hydrolase_dom"/>
</dbReference>
<feature type="domain" description="Inosine/uridine-preferring nucleoside hydrolase" evidence="3">
    <location>
        <begin position="6"/>
        <end position="303"/>
    </location>
</feature>
<dbReference type="PANTHER" id="PTHR12304:SF4">
    <property type="entry name" value="URIDINE NUCLEOSIDASE"/>
    <property type="match status" value="1"/>
</dbReference>
<name>A0A347ZRS4_9CHLR</name>
<dbReference type="Proteomes" id="UP000256388">
    <property type="component" value="Unassembled WGS sequence"/>
</dbReference>
<keyword evidence="1 4" id="KW-0378">Hydrolase</keyword>
<dbReference type="PROSITE" id="PS01247">
    <property type="entry name" value="IUNH"/>
    <property type="match status" value="1"/>
</dbReference>
<dbReference type="InterPro" id="IPR036452">
    <property type="entry name" value="Ribo_hydro-like"/>
</dbReference>
<proteinExistence type="predicted"/>